<dbReference type="GO" id="GO:0005096">
    <property type="term" value="F:GTPase activator activity"/>
    <property type="evidence" value="ECO:0007669"/>
    <property type="project" value="UniProtKB-KW"/>
</dbReference>
<dbReference type="GO" id="GO:0005829">
    <property type="term" value="C:cytosol"/>
    <property type="evidence" value="ECO:0007669"/>
    <property type="project" value="UniProtKB-SubCell"/>
</dbReference>
<evidence type="ECO:0000256" key="11">
    <source>
        <dbReference type="ARBA" id="ARBA00023136"/>
    </source>
</evidence>
<organism evidence="17 18">
    <name type="scientific">Patella caerulea</name>
    <name type="common">Rayed Mediterranean limpet</name>
    <dbReference type="NCBI Taxonomy" id="87958"/>
    <lineage>
        <taxon>Eukaryota</taxon>
        <taxon>Metazoa</taxon>
        <taxon>Spiralia</taxon>
        <taxon>Lophotrochozoa</taxon>
        <taxon>Mollusca</taxon>
        <taxon>Gastropoda</taxon>
        <taxon>Patellogastropoda</taxon>
        <taxon>Patelloidea</taxon>
        <taxon>Patellidae</taxon>
        <taxon>Patella</taxon>
    </lineage>
</organism>
<comment type="similarity">
    <text evidence="7">Belongs to the folliculin family.</text>
</comment>
<accession>A0AAN8J6N8</accession>
<keyword evidence="12" id="KW-0206">Cytoskeleton</keyword>
<dbReference type="InterPro" id="IPR032035">
    <property type="entry name" value="Folliculin_DENN"/>
</dbReference>
<name>A0AAN8J6N8_PATCE</name>
<evidence type="ECO:0000256" key="4">
    <source>
        <dbReference type="ARBA" id="ARBA00004300"/>
    </source>
</evidence>
<dbReference type="Pfam" id="PF16692">
    <property type="entry name" value="Folliculin_C"/>
    <property type="match status" value="1"/>
</dbReference>
<evidence type="ECO:0000256" key="6">
    <source>
        <dbReference type="ARBA" id="ARBA00004656"/>
    </source>
</evidence>
<dbReference type="EMBL" id="JAZGQO010000014">
    <property type="protein sequence ID" value="KAK6171331.1"/>
    <property type="molecule type" value="Genomic_DNA"/>
</dbReference>
<evidence type="ECO:0000256" key="8">
    <source>
        <dbReference type="ARBA" id="ARBA00021824"/>
    </source>
</evidence>
<gene>
    <name evidence="17" type="ORF">SNE40_019544</name>
</gene>
<dbReference type="InterPro" id="IPR037520">
    <property type="entry name" value="Folliculin/SMCR8_longin"/>
</dbReference>
<dbReference type="GO" id="GO:0005765">
    <property type="term" value="C:lysosomal membrane"/>
    <property type="evidence" value="ECO:0007669"/>
    <property type="project" value="UniProtKB-SubCell"/>
</dbReference>
<evidence type="ECO:0000256" key="2">
    <source>
        <dbReference type="ARBA" id="ARBA00004138"/>
    </source>
</evidence>
<reference evidence="17 18" key="1">
    <citation type="submission" date="2024-01" db="EMBL/GenBank/DDBJ databases">
        <title>The genome of the rayed Mediterranean limpet Patella caerulea (Linnaeus, 1758).</title>
        <authorList>
            <person name="Anh-Thu Weber A."/>
            <person name="Halstead-Nussloch G."/>
        </authorList>
    </citation>
    <scope>NUCLEOTIDE SEQUENCE [LARGE SCALE GENOMIC DNA]</scope>
    <source>
        <strain evidence="17">AATW-2023a</strain>
        <tissue evidence="17">Whole specimen</tissue>
    </source>
</reference>
<comment type="caution">
    <text evidence="17">The sequence shown here is derived from an EMBL/GenBank/DDBJ whole genome shotgun (WGS) entry which is preliminary data.</text>
</comment>
<keyword evidence="13" id="KW-0458">Lysosome</keyword>
<keyword evidence="14" id="KW-0539">Nucleus</keyword>
<dbReference type="GO" id="GO:0000122">
    <property type="term" value="P:negative regulation of transcription by RNA polymerase II"/>
    <property type="evidence" value="ECO:0007669"/>
    <property type="project" value="TreeGrafter"/>
</dbReference>
<dbReference type="Proteomes" id="UP001347796">
    <property type="component" value="Unassembled WGS sequence"/>
</dbReference>
<dbReference type="PROSITE" id="PS51834">
    <property type="entry name" value="DENN_FLCN_SMCR8"/>
    <property type="match status" value="1"/>
</dbReference>
<dbReference type="Gene3D" id="3.40.50.12430">
    <property type="match status" value="1"/>
</dbReference>
<sequence>MNAIINLCHFCEIHGPRIVYCTQPLRPQEPKYLSECEDDETRRVKSPSVSSVSSDFSNISQSGIPSLPSMKNDICEGCYSVKKGFVSHDEGGQVSYVSTQHPYNPQVFSRIRQACIRSLSCEVCPGREGPIFFGDEQYGHVLSYTFYIKDSKARGLRRYYSILVVMMDKIYLLNSWPFLVPNLQVVINNLQSKAENVHDGEVSKRPPSDRVFTPSLNPGNLLHHRSSTKPARSLIELTNDKHVFELLHLAFVWILKSCGNRITESILEGPPTEDSIIDMEKIEETEEGFIKVFKKEEEEDIETFESITETDNNDLDQTDPGVPLIRNIRHLCQILGIHNFHILCYHVVIGNQVIVTGSQKALVKSVLSALTILLPKGCCRVINYSDSYQESWKCNFLGLSPDVSLPIHVMASEKFVLLEVIQNDQLDGSQFDSMDSDLDDDNFKTYEFKMSSPVILNEKAPTVLTKMESSIQNKNLSDSVLEQCFICMKEEWMNKVKVVFKFTKAGGNRSKEDTEKLLQVMGAKGEEQLLKFWMTGLSSQYRTHILSSHKGSNSKS</sequence>
<evidence type="ECO:0000256" key="9">
    <source>
        <dbReference type="ARBA" id="ARBA00022468"/>
    </source>
</evidence>
<dbReference type="Pfam" id="PF11704">
    <property type="entry name" value="Folliculin"/>
    <property type="match status" value="1"/>
</dbReference>
<keyword evidence="18" id="KW-1185">Reference proteome</keyword>
<evidence type="ECO:0000256" key="13">
    <source>
        <dbReference type="ARBA" id="ARBA00023228"/>
    </source>
</evidence>
<dbReference type="InterPro" id="IPR037521">
    <property type="entry name" value="FLCN/SMCR8_DENN"/>
</dbReference>
<keyword evidence="15" id="KW-0966">Cell projection</keyword>
<dbReference type="AlphaFoldDB" id="A0AAN8J6N8"/>
<feature type="domain" description="UDENN FLCN/SMCR8-type" evidence="16">
    <location>
        <begin position="76"/>
        <end position="538"/>
    </location>
</feature>
<dbReference type="GO" id="GO:0005819">
    <property type="term" value="C:spindle"/>
    <property type="evidence" value="ECO:0007669"/>
    <property type="project" value="UniProtKB-SubCell"/>
</dbReference>
<comment type="subcellular location">
    <subcellularLocation>
        <location evidence="2">Cell projection</location>
        <location evidence="2">Cilium</location>
    </subcellularLocation>
    <subcellularLocation>
        <location evidence="4">Cytoplasm</location>
        <location evidence="4">Cytoskeleton</location>
        <location evidence="4">Microtubule organizing center</location>
        <location evidence="4">Centrosome</location>
    </subcellularLocation>
    <subcellularLocation>
        <location evidence="3">Cytoplasm</location>
        <location evidence="3">Cytoskeleton</location>
        <location evidence="3">Spindle</location>
    </subcellularLocation>
    <subcellularLocation>
        <location evidence="5">Cytoplasm</location>
        <location evidence="5">Cytosol</location>
    </subcellularLocation>
    <subcellularLocation>
        <location evidence="6">Lysosome membrane</location>
    </subcellularLocation>
    <subcellularLocation>
        <location evidence="1">Nucleus</location>
    </subcellularLocation>
</comment>
<dbReference type="GO" id="GO:1904263">
    <property type="term" value="P:positive regulation of TORC1 signaling"/>
    <property type="evidence" value="ECO:0007669"/>
    <property type="project" value="TreeGrafter"/>
</dbReference>
<dbReference type="Gene3D" id="1.10.10.1730">
    <property type="entry name" value="Folliculin"/>
    <property type="match status" value="1"/>
</dbReference>
<evidence type="ECO:0000259" key="16">
    <source>
        <dbReference type="PROSITE" id="PS51834"/>
    </source>
</evidence>
<dbReference type="GO" id="GO:0005929">
    <property type="term" value="C:cilium"/>
    <property type="evidence" value="ECO:0007669"/>
    <property type="project" value="UniProtKB-SubCell"/>
</dbReference>
<proteinExistence type="inferred from homology"/>
<dbReference type="InterPro" id="IPR021713">
    <property type="entry name" value="Folliculin"/>
</dbReference>
<dbReference type="GO" id="GO:0005634">
    <property type="term" value="C:nucleus"/>
    <property type="evidence" value="ECO:0007669"/>
    <property type="project" value="UniProtKB-SubCell"/>
</dbReference>
<dbReference type="InterPro" id="IPR044886">
    <property type="entry name" value="FLCN_DENN_C_sf"/>
</dbReference>
<evidence type="ECO:0000256" key="7">
    <source>
        <dbReference type="ARBA" id="ARBA00009987"/>
    </source>
</evidence>
<evidence type="ECO:0000313" key="17">
    <source>
        <dbReference type="EMBL" id="KAK6171331.1"/>
    </source>
</evidence>
<evidence type="ECO:0000256" key="3">
    <source>
        <dbReference type="ARBA" id="ARBA00004186"/>
    </source>
</evidence>
<protein>
    <recommendedName>
        <fullName evidence="8">Folliculin</fullName>
    </recommendedName>
</protein>
<evidence type="ECO:0000256" key="14">
    <source>
        <dbReference type="ARBA" id="ARBA00023242"/>
    </source>
</evidence>
<dbReference type="PANTHER" id="PTHR31441">
    <property type="entry name" value="FOLLICULIN FAMILY MEMBER"/>
    <property type="match status" value="1"/>
</dbReference>
<dbReference type="GO" id="GO:0005813">
    <property type="term" value="C:centrosome"/>
    <property type="evidence" value="ECO:0007669"/>
    <property type="project" value="UniProtKB-SubCell"/>
</dbReference>
<keyword evidence="10" id="KW-0963">Cytoplasm</keyword>
<evidence type="ECO:0000256" key="10">
    <source>
        <dbReference type="ARBA" id="ARBA00022490"/>
    </source>
</evidence>
<evidence type="ECO:0000313" key="18">
    <source>
        <dbReference type="Proteomes" id="UP001347796"/>
    </source>
</evidence>
<keyword evidence="11" id="KW-0472">Membrane</keyword>
<evidence type="ECO:0000256" key="15">
    <source>
        <dbReference type="ARBA" id="ARBA00023273"/>
    </source>
</evidence>
<keyword evidence="9" id="KW-0343">GTPase activation</keyword>
<evidence type="ECO:0000256" key="12">
    <source>
        <dbReference type="ARBA" id="ARBA00023212"/>
    </source>
</evidence>
<dbReference type="PANTHER" id="PTHR31441:SF2">
    <property type="entry name" value="FOLLICULIN"/>
    <property type="match status" value="1"/>
</dbReference>
<evidence type="ECO:0000256" key="1">
    <source>
        <dbReference type="ARBA" id="ARBA00004123"/>
    </source>
</evidence>
<evidence type="ECO:0000256" key="5">
    <source>
        <dbReference type="ARBA" id="ARBA00004514"/>
    </source>
</evidence>